<proteinExistence type="predicted"/>
<dbReference type="Proteomes" id="UP000517753">
    <property type="component" value="Unassembled WGS sequence"/>
</dbReference>
<sequence>MDSRFGPEVREEIIEKLESGDSMRTICDDPRMPDRRTVERWQNEDTDFAAAIARAREAGYDRRAENAVDAAKSASDPQKGRLAFDAERWYLSKLAPRRYGDKLDLTSGNEPLRQLSDEDLDKRIAAKAQAINAR</sequence>
<organism evidence="1 2">
    <name type="scientific">Sphingomonas melonis</name>
    <dbReference type="NCBI Taxonomy" id="152682"/>
    <lineage>
        <taxon>Bacteria</taxon>
        <taxon>Pseudomonadati</taxon>
        <taxon>Pseudomonadota</taxon>
        <taxon>Alphaproteobacteria</taxon>
        <taxon>Sphingomonadales</taxon>
        <taxon>Sphingomonadaceae</taxon>
        <taxon>Sphingomonas</taxon>
    </lineage>
</organism>
<evidence type="ECO:0008006" key="3">
    <source>
        <dbReference type="Google" id="ProtNLM"/>
    </source>
</evidence>
<comment type="caution">
    <text evidence="1">The sequence shown here is derived from an EMBL/GenBank/DDBJ whole genome shotgun (WGS) entry which is preliminary data.</text>
</comment>
<dbReference type="InterPro" id="IPR048683">
    <property type="entry name" value="Sf6_terminase"/>
</dbReference>
<dbReference type="EMBL" id="JACCBY010000001">
    <property type="protein sequence ID" value="NYD88765.1"/>
    <property type="molecule type" value="Genomic_DNA"/>
</dbReference>
<dbReference type="Pfam" id="PF20901">
    <property type="entry name" value="Sf6_terminase"/>
    <property type="match status" value="1"/>
</dbReference>
<dbReference type="RefSeq" id="WP_179507324.1">
    <property type="nucleotide sequence ID" value="NZ_JACCBY010000001.1"/>
</dbReference>
<protein>
    <recommendedName>
        <fullName evidence="3">Terminase small subunit protein</fullName>
    </recommendedName>
</protein>
<keyword evidence="2" id="KW-1185">Reference proteome</keyword>
<gene>
    <name evidence="1" type="ORF">HD841_000534</name>
</gene>
<reference evidence="1 2" key="1">
    <citation type="submission" date="2020-07" db="EMBL/GenBank/DDBJ databases">
        <authorList>
            <person name="Partida-Martinez L."/>
            <person name="Huntemann M."/>
            <person name="Clum A."/>
            <person name="Wang J."/>
            <person name="Palaniappan K."/>
            <person name="Ritter S."/>
            <person name="Chen I.-M."/>
            <person name="Stamatis D."/>
            <person name="Reddy T."/>
            <person name="O'Malley R."/>
            <person name="Daum C."/>
            <person name="Shapiro N."/>
            <person name="Ivanova N."/>
            <person name="Kyrpides N."/>
            <person name="Woyke T."/>
        </authorList>
    </citation>
    <scope>NUCLEOTIDE SEQUENCE [LARGE SCALE GENOMIC DNA]</scope>
    <source>
        <strain evidence="1 2">AS2.3</strain>
    </source>
</reference>
<name>A0A7Y9FK23_9SPHN</name>
<dbReference type="AlphaFoldDB" id="A0A7Y9FK23"/>
<dbReference type="Gene3D" id="1.10.10.60">
    <property type="entry name" value="Homeodomain-like"/>
    <property type="match status" value="1"/>
</dbReference>
<evidence type="ECO:0000313" key="2">
    <source>
        <dbReference type="Proteomes" id="UP000517753"/>
    </source>
</evidence>
<reference evidence="1 2" key="2">
    <citation type="submission" date="2020-08" db="EMBL/GenBank/DDBJ databases">
        <title>The Agave Microbiome: Exploring the role of microbial communities in plant adaptations to desert environments.</title>
        <authorList>
            <person name="Partida-Martinez L.P."/>
        </authorList>
    </citation>
    <scope>NUCLEOTIDE SEQUENCE [LARGE SCALE GENOMIC DNA]</scope>
    <source>
        <strain evidence="1 2">AS2.3</strain>
    </source>
</reference>
<evidence type="ECO:0000313" key="1">
    <source>
        <dbReference type="EMBL" id="NYD88765.1"/>
    </source>
</evidence>
<accession>A0A7Y9FK23</accession>